<dbReference type="EMBL" id="GBRH01240774">
    <property type="protein sequence ID" value="JAD57121.1"/>
    <property type="molecule type" value="Transcribed_RNA"/>
</dbReference>
<accession>A0A0A9B1B0</accession>
<evidence type="ECO:0000313" key="1">
    <source>
        <dbReference type="EMBL" id="JAD57121.1"/>
    </source>
</evidence>
<protein>
    <submittedName>
        <fullName evidence="1">Uncharacterized protein</fullName>
    </submittedName>
</protein>
<organism evidence="1">
    <name type="scientific">Arundo donax</name>
    <name type="common">Giant reed</name>
    <name type="synonym">Donax arundinaceus</name>
    <dbReference type="NCBI Taxonomy" id="35708"/>
    <lineage>
        <taxon>Eukaryota</taxon>
        <taxon>Viridiplantae</taxon>
        <taxon>Streptophyta</taxon>
        <taxon>Embryophyta</taxon>
        <taxon>Tracheophyta</taxon>
        <taxon>Spermatophyta</taxon>
        <taxon>Magnoliopsida</taxon>
        <taxon>Liliopsida</taxon>
        <taxon>Poales</taxon>
        <taxon>Poaceae</taxon>
        <taxon>PACMAD clade</taxon>
        <taxon>Arundinoideae</taxon>
        <taxon>Arundineae</taxon>
        <taxon>Arundo</taxon>
    </lineage>
</organism>
<reference evidence="1" key="2">
    <citation type="journal article" date="2015" name="Data Brief">
        <title>Shoot transcriptome of the giant reed, Arundo donax.</title>
        <authorList>
            <person name="Barrero R.A."/>
            <person name="Guerrero F.D."/>
            <person name="Moolhuijzen P."/>
            <person name="Goolsby J.A."/>
            <person name="Tidwell J."/>
            <person name="Bellgard S.E."/>
            <person name="Bellgard M.I."/>
        </authorList>
    </citation>
    <scope>NUCLEOTIDE SEQUENCE</scope>
    <source>
        <tissue evidence="1">Shoot tissue taken approximately 20 cm above the soil surface</tissue>
    </source>
</reference>
<name>A0A0A9B1B0_ARUDO</name>
<reference evidence="1" key="1">
    <citation type="submission" date="2014-09" db="EMBL/GenBank/DDBJ databases">
        <authorList>
            <person name="Magalhaes I.L.F."/>
            <person name="Oliveira U."/>
            <person name="Santos F.R."/>
            <person name="Vidigal T.H.D.A."/>
            <person name="Brescovit A.D."/>
            <person name="Santos A.J."/>
        </authorList>
    </citation>
    <scope>NUCLEOTIDE SEQUENCE</scope>
    <source>
        <tissue evidence="1">Shoot tissue taken approximately 20 cm above the soil surface</tissue>
    </source>
</reference>
<proteinExistence type="predicted"/>
<dbReference type="AlphaFoldDB" id="A0A0A9B1B0"/>
<sequence length="25" mass="2625">MICSELLGRVVDKVSDFSGNSPTGL</sequence>